<accession>A0A0Q9YQE5</accession>
<dbReference type="Proteomes" id="UP000051494">
    <property type="component" value="Unassembled WGS sequence"/>
</dbReference>
<dbReference type="RefSeq" id="WP_057624813.1">
    <property type="nucleotide sequence ID" value="NZ_LKHV02000001.1"/>
</dbReference>
<dbReference type="GO" id="GO:0030674">
    <property type="term" value="F:protein-macromolecule adaptor activity"/>
    <property type="evidence" value="ECO:0007669"/>
    <property type="project" value="TreeGrafter"/>
</dbReference>
<reference evidence="3" key="2">
    <citation type="journal article" date="2016" name="Genome Announc.">
        <title>Draft Genome Sequences of Two Novel Amoeba-Resistant Intranuclear Bacteria, 'Candidatus Berkiella cookevillensis' and 'Candidatus Berkiella aquae'.</title>
        <authorList>
            <person name="Mehari Y.T."/>
            <person name="Arivett B.A."/>
            <person name="Farone A.L."/>
            <person name="Gunderson J.H."/>
            <person name="Farone M.B."/>
        </authorList>
    </citation>
    <scope>NUCLEOTIDE SEQUENCE</scope>
    <source>
        <strain evidence="3">CC99</strain>
    </source>
</reference>
<dbReference type="GO" id="GO:0016226">
    <property type="term" value="P:iron-sulfur cluster assembly"/>
    <property type="evidence" value="ECO:0007669"/>
    <property type="project" value="InterPro"/>
</dbReference>
<dbReference type="GO" id="GO:0051537">
    <property type="term" value="F:2 iron, 2 sulfur cluster binding"/>
    <property type="evidence" value="ECO:0007669"/>
    <property type="project" value="UniProtKB-ARBA"/>
</dbReference>
<reference evidence="2" key="1">
    <citation type="submission" date="2015-09" db="EMBL/GenBank/DDBJ databases">
        <title>Draft Genome Sequences of Two Novel Amoeba-resistant Intranuclear Bacteria, Candidatus Berkiella cookevillensis and Candidatus Berkiella aquae.</title>
        <authorList>
            <person name="Mehari Y.T."/>
            <person name="Arivett B.A."/>
            <person name="Farone A.L."/>
            <person name="Gunderson J.H."/>
            <person name="Farone M.B."/>
        </authorList>
    </citation>
    <scope>NUCLEOTIDE SEQUENCE [LARGE SCALE GENOMIC DNA]</scope>
    <source>
        <strain evidence="2">CC99</strain>
    </source>
</reference>
<gene>
    <name evidence="2" type="primary">iscA</name>
    <name evidence="3" type="ORF">CC99x_007380</name>
    <name evidence="2" type="ORF">CC99x_01736</name>
</gene>
<sequence>MTQTLNQLPENDPGLILSDSVQKHLKKLLHGKDLLGIRLGIKKAGCSGYEYVLEFAKESQITAFDFVFHFGDFSVVIDKEIYLKFFKGGTQMDYSKEGINEGIKFDNPNVGHQCGCGESFTLVDEDEQ</sequence>
<dbReference type="PANTHER" id="PTHR47265:SF1">
    <property type="entry name" value="IRON-SULFUR ASSEMBLY PROTEIN ISCA, CHLOROPLASTIC"/>
    <property type="match status" value="1"/>
</dbReference>
<protein>
    <submittedName>
        <fullName evidence="2">Iron-binding protein IscA</fullName>
    </submittedName>
    <submittedName>
        <fullName evidence="3">Iron-sulfur cluster assembly accessory protein</fullName>
    </submittedName>
</protein>
<evidence type="ECO:0000313" key="3">
    <source>
        <dbReference type="EMBL" id="MCS5708724.1"/>
    </source>
</evidence>
<dbReference type="NCBIfam" id="TIGR00049">
    <property type="entry name" value="iron-sulfur cluster assembly accessory protein"/>
    <property type="match status" value="1"/>
</dbReference>
<dbReference type="AlphaFoldDB" id="A0A0Q9YQE5"/>
<dbReference type="InterPro" id="IPR000361">
    <property type="entry name" value="ATAP_core_dom"/>
</dbReference>
<dbReference type="InterPro" id="IPR016092">
    <property type="entry name" value="ATAP"/>
</dbReference>
<evidence type="ECO:0000259" key="1">
    <source>
        <dbReference type="Pfam" id="PF01521"/>
    </source>
</evidence>
<comment type="caution">
    <text evidence="2">The sequence shown here is derived from an EMBL/GenBank/DDBJ whole genome shotgun (WGS) entry which is preliminary data.</text>
</comment>
<dbReference type="InterPro" id="IPR031108">
    <property type="entry name" value="IscA_plant_cyanobact"/>
</dbReference>
<evidence type="ECO:0000313" key="4">
    <source>
        <dbReference type="Proteomes" id="UP000051494"/>
    </source>
</evidence>
<dbReference type="PANTHER" id="PTHR47265">
    <property type="entry name" value="IRON-SULFUR ASSEMBLY PROTEIN ISCA, CHLOROPLASTIC"/>
    <property type="match status" value="1"/>
</dbReference>
<reference evidence="3" key="3">
    <citation type="submission" date="2021-06" db="EMBL/GenBank/DDBJ databases">
        <title>Genomic Description and Analysis of Intracellular Bacteria, Candidatus Berkiella cookevillensis and Candidatus Berkiella aquae.</title>
        <authorList>
            <person name="Kidane D.T."/>
            <person name="Mehari Y.T."/>
            <person name="Rice F.C."/>
            <person name="Arivett B.A."/>
            <person name="Farone A.L."/>
            <person name="Berk S.G."/>
            <person name="Farone M.B."/>
        </authorList>
    </citation>
    <scope>NUCLEOTIDE SEQUENCE</scope>
    <source>
        <strain evidence="3">CC99</strain>
    </source>
</reference>
<dbReference type="EMBL" id="LKHV01000008">
    <property type="protein sequence ID" value="KRG18291.1"/>
    <property type="molecule type" value="Genomic_DNA"/>
</dbReference>
<dbReference type="Pfam" id="PF01521">
    <property type="entry name" value="Fe-S_biosyn"/>
    <property type="match status" value="1"/>
</dbReference>
<proteinExistence type="predicted"/>
<dbReference type="STRING" id="437022.CC99x_01736"/>
<dbReference type="OrthoDB" id="9801228at2"/>
<dbReference type="SUPFAM" id="SSF89360">
    <property type="entry name" value="HesB-like domain"/>
    <property type="match status" value="1"/>
</dbReference>
<evidence type="ECO:0000313" key="2">
    <source>
        <dbReference type="EMBL" id="KRG18291.1"/>
    </source>
</evidence>
<dbReference type="Gene3D" id="2.60.300.12">
    <property type="entry name" value="HesB-like domain"/>
    <property type="match status" value="1"/>
</dbReference>
<dbReference type="EMBL" id="LKHV02000001">
    <property type="protein sequence ID" value="MCS5708724.1"/>
    <property type="molecule type" value="Genomic_DNA"/>
</dbReference>
<dbReference type="InterPro" id="IPR035903">
    <property type="entry name" value="HesB-like_dom_sf"/>
</dbReference>
<name>A0A0Q9YQE5_9GAMM</name>
<feature type="domain" description="Core" evidence="1">
    <location>
        <begin position="16"/>
        <end position="118"/>
    </location>
</feature>
<organism evidence="2">
    <name type="scientific">Candidatus Berkiella cookevillensis</name>
    <dbReference type="NCBI Taxonomy" id="437022"/>
    <lineage>
        <taxon>Bacteria</taxon>
        <taxon>Pseudomonadati</taxon>
        <taxon>Pseudomonadota</taxon>
        <taxon>Gammaproteobacteria</taxon>
        <taxon>Candidatus Berkiellales</taxon>
        <taxon>Candidatus Berkiellaceae</taxon>
        <taxon>Candidatus Berkiella</taxon>
    </lineage>
</organism>
<keyword evidence="4" id="KW-1185">Reference proteome</keyword>